<organism evidence="1 2">
    <name type="scientific">Scylla paramamosain</name>
    <name type="common">Mud crab</name>
    <dbReference type="NCBI Taxonomy" id="85552"/>
    <lineage>
        <taxon>Eukaryota</taxon>
        <taxon>Metazoa</taxon>
        <taxon>Ecdysozoa</taxon>
        <taxon>Arthropoda</taxon>
        <taxon>Crustacea</taxon>
        <taxon>Multicrustacea</taxon>
        <taxon>Malacostraca</taxon>
        <taxon>Eumalacostraca</taxon>
        <taxon>Eucarida</taxon>
        <taxon>Decapoda</taxon>
        <taxon>Pleocyemata</taxon>
        <taxon>Brachyura</taxon>
        <taxon>Eubrachyura</taxon>
        <taxon>Portunoidea</taxon>
        <taxon>Portunidae</taxon>
        <taxon>Portuninae</taxon>
        <taxon>Scylla</taxon>
    </lineage>
</organism>
<dbReference type="EMBL" id="JARAKH010000043">
    <property type="protein sequence ID" value="KAK8379316.1"/>
    <property type="molecule type" value="Genomic_DNA"/>
</dbReference>
<protein>
    <submittedName>
        <fullName evidence="1">Uncharacterized protein</fullName>
    </submittedName>
</protein>
<evidence type="ECO:0000313" key="1">
    <source>
        <dbReference type="EMBL" id="KAK8379316.1"/>
    </source>
</evidence>
<proteinExistence type="predicted"/>
<accession>A0AAW0SW54</accession>
<reference evidence="1 2" key="1">
    <citation type="submission" date="2023-03" db="EMBL/GenBank/DDBJ databases">
        <title>High-quality genome of Scylla paramamosain provides insights in environmental adaptation.</title>
        <authorList>
            <person name="Zhang L."/>
        </authorList>
    </citation>
    <scope>NUCLEOTIDE SEQUENCE [LARGE SCALE GENOMIC DNA]</scope>
    <source>
        <strain evidence="1">LZ_2023a</strain>
        <tissue evidence="1">Muscle</tissue>
    </source>
</reference>
<gene>
    <name evidence="1" type="ORF">O3P69_019302</name>
</gene>
<comment type="caution">
    <text evidence="1">The sequence shown here is derived from an EMBL/GenBank/DDBJ whole genome shotgun (WGS) entry which is preliminary data.</text>
</comment>
<dbReference type="Proteomes" id="UP001487740">
    <property type="component" value="Unassembled WGS sequence"/>
</dbReference>
<name>A0AAW0SW54_SCYPA</name>
<evidence type="ECO:0000313" key="2">
    <source>
        <dbReference type="Proteomes" id="UP001487740"/>
    </source>
</evidence>
<sequence>MGGLGSDVMVVRANDKTPSDFTVPGANGKPRNLRSQWEASEVTSKLQEPMGGLGVVVIASGANGKASEVTSKLQEPMGGLGVDVIASRANWRAQK</sequence>
<keyword evidence="2" id="KW-1185">Reference proteome</keyword>
<dbReference type="AlphaFoldDB" id="A0AAW0SW54"/>